<evidence type="ECO:0000313" key="2">
    <source>
        <dbReference type="EMBL" id="RXM98121.1"/>
    </source>
</evidence>
<sequence length="79" mass="8490">MNWKKASAKKTRAAKGIGHIHSTVITTRACKTELWQRCRTGLWTLDSGLWTLDSGRGSGLEDGTRDAGSGTELGTRDAG</sequence>
<feature type="region of interest" description="Disordered" evidence="1">
    <location>
        <begin position="56"/>
        <end position="79"/>
    </location>
</feature>
<proteinExistence type="predicted"/>
<organism evidence="2 3">
    <name type="scientific">Acipenser ruthenus</name>
    <name type="common">Sterlet sturgeon</name>
    <dbReference type="NCBI Taxonomy" id="7906"/>
    <lineage>
        <taxon>Eukaryota</taxon>
        <taxon>Metazoa</taxon>
        <taxon>Chordata</taxon>
        <taxon>Craniata</taxon>
        <taxon>Vertebrata</taxon>
        <taxon>Euteleostomi</taxon>
        <taxon>Actinopterygii</taxon>
        <taxon>Chondrostei</taxon>
        <taxon>Acipenseriformes</taxon>
        <taxon>Acipenseridae</taxon>
        <taxon>Acipenser</taxon>
    </lineage>
</organism>
<keyword evidence="3" id="KW-1185">Reference proteome</keyword>
<dbReference type="Proteomes" id="UP000289886">
    <property type="component" value="Unassembled WGS sequence"/>
</dbReference>
<dbReference type="AlphaFoldDB" id="A0A662YQM4"/>
<accession>A0A662YQM4</accession>
<protein>
    <submittedName>
        <fullName evidence="2">Uncharacterized protein</fullName>
    </submittedName>
</protein>
<name>A0A662YQM4_ACIRT</name>
<reference evidence="2 3" key="1">
    <citation type="submission" date="2019-01" db="EMBL/GenBank/DDBJ databases">
        <title>Draft Genome and Complete Hox-Cluster Characterization of the Sterlet Sturgeon (Acipenser ruthenus).</title>
        <authorList>
            <person name="Wei Q."/>
        </authorList>
    </citation>
    <scope>NUCLEOTIDE SEQUENCE [LARGE SCALE GENOMIC DNA]</scope>
    <source>
        <strain evidence="2">WHYD16114868_AA</strain>
        <tissue evidence="2">Blood</tissue>
    </source>
</reference>
<comment type="caution">
    <text evidence="2">The sequence shown here is derived from an EMBL/GenBank/DDBJ whole genome shotgun (WGS) entry which is preliminary data.</text>
</comment>
<dbReference type="EMBL" id="SCEB01000810">
    <property type="protein sequence ID" value="RXM98121.1"/>
    <property type="molecule type" value="Genomic_DNA"/>
</dbReference>
<evidence type="ECO:0000256" key="1">
    <source>
        <dbReference type="SAM" id="MobiDB-lite"/>
    </source>
</evidence>
<gene>
    <name evidence="2" type="ORF">EOD39_13561</name>
</gene>
<evidence type="ECO:0000313" key="3">
    <source>
        <dbReference type="Proteomes" id="UP000289886"/>
    </source>
</evidence>